<dbReference type="PANTHER" id="PTHR46289">
    <property type="entry name" value="52 KDA REPRESSOR OF THE INHIBITOR OF THE PROTEIN KINASE-LIKE PROTEIN-RELATED"/>
    <property type="match status" value="1"/>
</dbReference>
<evidence type="ECO:0000259" key="1">
    <source>
        <dbReference type="Pfam" id="PF05699"/>
    </source>
</evidence>
<gene>
    <name evidence="2" type="ORF">MEUPH1_LOCUS20001</name>
</gene>
<organism evidence="2 3">
    <name type="scientific">Macrosiphum euphorbiae</name>
    <name type="common">potato aphid</name>
    <dbReference type="NCBI Taxonomy" id="13131"/>
    <lineage>
        <taxon>Eukaryota</taxon>
        <taxon>Metazoa</taxon>
        <taxon>Ecdysozoa</taxon>
        <taxon>Arthropoda</taxon>
        <taxon>Hexapoda</taxon>
        <taxon>Insecta</taxon>
        <taxon>Pterygota</taxon>
        <taxon>Neoptera</taxon>
        <taxon>Paraneoptera</taxon>
        <taxon>Hemiptera</taxon>
        <taxon>Sternorrhyncha</taxon>
        <taxon>Aphidomorpha</taxon>
        <taxon>Aphidoidea</taxon>
        <taxon>Aphididae</taxon>
        <taxon>Macrosiphini</taxon>
        <taxon>Macrosiphum</taxon>
    </lineage>
</organism>
<proteinExistence type="predicted"/>
<accession>A0AAV0XAC0</accession>
<dbReference type="InterPro" id="IPR008906">
    <property type="entry name" value="HATC_C_dom"/>
</dbReference>
<protein>
    <recommendedName>
        <fullName evidence="1">HAT C-terminal dimerisation domain-containing protein</fullName>
    </recommendedName>
</protein>
<reference evidence="2 3" key="1">
    <citation type="submission" date="2023-01" db="EMBL/GenBank/DDBJ databases">
        <authorList>
            <person name="Whitehead M."/>
        </authorList>
    </citation>
    <scope>NUCLEOTIDE SEQUENCE [LARGE SCALE GENOMIC DNA]</scope>
</reference>
<dbReference type="EMBL" id="CARXXK010000004">
    <property type="protein sequence ID" value="CAI6365265.1"/>
    <property type="molecule type" value="Genomic_DNA"/>
</dbReference>
<evidence type="ECO:0000313" key="2">
    <source>
        <dbReference type="EMBL" id="CAI6365265.1"/>
    </source>
</evidence>
<feature type="domain" description="HAT C-terminal dimerisation" evidence="1">
    <location>
        <begin position="44"/>
        <end position="87"/>
    </location>
</feature>
<dbReference type="PANTHER" id="PTHR46289:SF14">
    <property type="entry name" value="DUF4371 DOMAIN-CONTAINING PROTEIN"/>
    <property type="match status" value="1"/>
</dbReference>
<dbReference type="Pfam" id="PF05699">
    <property type="entry name" value="Dimer_Tnp_hAT"/>
    <property type="match status" value="1"/>
</dbReference>
<dbReference type="InterPro" id="IPR052958">
    <property type="entry name" value="IFN-induced_PKR_regulator"/>
</dbReference>
<dbReference type="Proteomes" id="UP001160148">
    <property type="component" value="Unassembled WGS sequence"/>
</dbReference>
<sequence>MSVLKADNIININKNQKAAVDVQLNNVLKNNLHENRERIKPIFITLPVTTATSERSFSTLKRLKTYLRNTTAQSLLNGLTLMNIHRDIPLSINEIIDEFSVKARRMNFRLD</sequence>
<dbReference type="GO" id="GO:0046983">
    <property type="term" value="F:protein dimerization activity"/>
    <property type="evidence" value="ECO:0007669"/>
    <property type="project" value="InterPro"/>
</dbReference>
<comment type="caution">
    <text evidence="2">The sequence shown here is derived from an EMBL/GenBank/DDBJ whole genome shotgun (WGS) entry which is preliminary data.</text>
</comment>
<keyword evidence="3" id="KW-1185">Reference proteome</keyword>
<dbReference type="AlphaFoldDB" id="A0AAV0XAC0"/>
<evidence type="ECO:0000313" key="3">
    <source>
        <dbReference type="Proteomes" id="UP001160148"/>
    </source>
</evidence>
<name>A0AAV0XAC0_9HEMI</name>